<evidence type="ECO:0000313" key="3">
    <source>
        <dbReference type="Proteomes" id="UP001501727"/>
    </source>
</evidence>
<keyword evidence="1" id="KW-0812">Transmembrane</keyword>
<evidence type="ECO:0008006" key="4">
    <source>
        <dbReference type="Google" id="ProtNLM"/>
    </source>
</evidence>
<feature type="transmembrane region" description="Helical" evidence="1">
    <location>
        <begin position="108"/>
        <end position="127"/>
    </location>
</feature>
<name>A0ABP7M7L0_9GAMM</name>
<dbReference type="RefSeq" id="WP_344758175.1">
    <property type="nucleotide sequence ID" value="NZ_BAAAZU010000001.1"/>
</dbReference>
<accession>A0ABP7M7L0</accession>
<evidence type="ECO:0000313" key="2">
    <source>
        <dbReference type="EMBL" id="GAA3913773.1"/>
    </source>
</evidence>
<keyword evidence="3" id="KW-1185">Reference proteome</keyword>
<protein>
    <recommendedName>
        <fullName evidence="4">ABC transporter permease</fullName>
    </recommendedName>
</protein>
<feature type="transmembrane region" description="Helical" evidence="1">
    <location>
        <begin position="63"/>
        <end position="87"/>
    </location>
</feature>
<dbReference type="Proteomes" id="UP001501727">
    <property type="component" value="Unassembled WGS sequence"/>
</dbReference>
<keyword evidence="1" id="KW-0472">Membrane</keyword>
<comment type="caution">
    <text evidence="2">The sequence shown here is derived from an EMBL/GenBank/DDBJ whole genome shotgun (WGS) entry which is preliminary data.</text>
</comment>
<keyword evidence="1" id="KW-1133">Transmembrane helix</keyword>
<dbReference type="EMBL" id="BAAAZU010000001">
    <property type="protein sequence ID" value="GAA3913773.1"/>
    <property type="molecule type" value="Genomic_DNA"/>
</dbReference>
<gene>
    <name evidence="2" type="ORF">GCM10022229_03290</name>
</gene>
<feature type="transmembrane region" description="Helical" evidence="1">
    <location>
        <begin position="204"/>
        <end position="227"/>
    </location>
</feature>
<reference evidence="3" key="1">
    <citation type="journal article" date="2019" name="Int. J. Syst. Evol. Microbiol.">
        <title>The Global Catalogue of Microorganisms (GCM) 10K type strain sequencing project: providing services to taxonomists for standard genome sequencing and annotation.</title>
        <authorList>
            <consortium name="The Broad Institute Genomics Platform"/>
            <consortium name="The Broad Institute Genome Sequencing Center for Infectious Disease"/>
            <person name="Wu L."/>
            <person name="Ma J."/>
        </authorList>
    </citation>
    <scope>NUCLEOTIDE SEQUENCE [LARGE SCALE GENOMIC DNA]</scope>
    <source>
        <strain evidence="3">JCM 16916</strain>
    </source>
</reference>
<feature type="transmembrane region" description="Helical" evidence="1">
    <location>
        <begin position="173"/>
        <end position="192"/>
    </location>
</feature>
<sequence length="444" mass="48367">MNSAAAESASSLPDGQAWAQIPRLAARLLCNHWPQLLFWFFAQRVSYYLGMKLSVALALQSPLLGYAGIALLVLVQLVTTTMLFIAVKPSLPAVSSARAGDWLPPMQPWSLSLGAALLPFFAFYVTWGLLENVKRDFGAAFFEHDLAAALEQALQSVGTGEAAPDYVNWRNVMGLPGLWIALLVSAMVRHFARLRATATNRLGWVLLATLCEAYWVFIGVTAIASVMGDVKQAWRETRVWVAVAAWWEDPAVSQVSLGGAKQLALPLMAFVRTVSGAALPALVWLAITAIIYGLDLRRRQRIDAADERLGTLATRYQRSNVLVQRFVRKVSGGWVSKGVPVVNSIRLVLQAGLPALVTLCVGWELLVFVDAWGWRAVVSLIGPMDHDTWRAVATPAGMLVGDPTSVQPTLLVQVLRTVLLAATFDCAIARLRSTQRPPGSAMSR</sequence>
<feature type="transmembrane region" description="Helical" evidence="1">
    <location>
        <begin position="274"/>
        <end position="294"/>
    </location>
</feature>
<organism evidence="2 3">
    <name type="scientific">Luteimonas lutimaris</name>
    <dbReference type="NCBI Taxonomy" id="698645"/>
    <lineage>
        <taxon>Bacteria</taxon>
        <taxon>Pseudomonadati</taxon>
        <taxon>Pseudomonadota</taxon>
        <taxon>Gammaproteobacteria</taxon>
        <taxon>Lysobacterales</taxon>
        <taxon>Lysobacteraceae</taxon>
        <taxon>Luteimonas</taxon>
    </lineage>
</organism>
<proteinExistence type="predicted"/>
<evidence type="ECO:0000256" key="1">
    <source>
        <dbReference type="SAM" id="Phobius"/>
    </source>
</evidence>